<feature type="chain" id="PRO_5017021220" evidence="1">
    <location>
        <begin position="22"/>
        <end position="609"/>
    </location>
</feature>
<keyword evidence="4" id="KW-1185">Reference proteome</keyword>
<dbReference type="OrthoDB" id="275270at2"/>
<proteinExistence type="predicted"/>
<dbReference type="PANTHER" id="PTHR41775">
    <property type="entry name" value="SECRETED PROTEIN-RELATED"/>
    <property type="match status" value="1"/>
</dbReference>
<dbReference type="Gene3D" id="3.40.390.10">
    <property type="entry name" value="Collagenase (Catalytic Domain)"/>
    <property type="match status" value="1"/>
</dbReference>
<accession>A0A380CJZ0</accession>
<dbReference type="Proteomes" id="UP000254519">
    <property type="component" value="Unassembled WGS sequence"/>
</dbReference>
<reference evidence="3 4" key="1">
    <citation type="submission" date="2018-06" db="EMBL/GenBank/DDBJ databases">
        <authorList>
            <consortium name="Pathogen Informatics"/>
            <person name="Doyle S."/>
        </authorList>
    </citation>
    <scope>NUCLEOTIDE SEQUENCE [LARGE SCALE GENOMIC DNA]</scope>
    <source>
        <strain evidence="4">ATCC 11859 / DSM 33 / NCIB 8841 / NCTC 4822</strain>
    </source>
</reference>
<evidence type="ECO:0000256" key="1">
    <source>
        <dbReference type="SAM" id="SignalP"/>
    </source>
</evidence>
<keyword evidence="1" id="KW-0732">Signal</keyword>
<dbReference type="PANTHER" id="PTHR41775:SF1">
    <property type="entry name" value="PEPTIDASE M6-LIKE DOMAIN-CONTAINING PROTEIN"/>
    <property type="match status" value="1"/>
</dbReference>
<dbReference type="AlphaFoldDB" id="A0A380CJZ0"/>
<evidence type="ECO:0000313" key="3">
    <source>
        <dbReference type="EMBL" id="SUJ21997.1"/>
    </source>
</evidence>
<name>A0A380CJZ0_SPOPA</name>
<feature type="signal peptide" evidence="1">
    <location>
        <begin position="1"/>
        <end position="21"/>
    </location>
</feature>
<dbReference type="EMBL" id="UGYZ01000002">
    <property type="protein sequence ID" value="SUJ21997.1"/>
    <property type="molecule type" value="Genomic_DNA"/>
</dbReference>
<feature type="domain" description="Peptidase M6-like" evidence="2">
    <location>
        <begin position="341"/>
        <end position="406"/>
    </location>
</feature>
<dbReference type="InterPro" id="IPR008757">
    <property type="entry name" value="Peptidase_M6-like_domain"/>
</dbReference>
<keyword evidence="3" id="KW-0378">Hydrolase</keyword>
<evidence type="ECO:0000259" key="2">
    <source>
        <dbReference type="Pfam" id="PF05547"/>
    </source>
</evidence>
<protein>
    <submittedName>
        <fullName evidence="3">Immune inhibitor A</fullName>
        <ecNumber evidence="3">3.4.24.-</ecNumber>
    </submittedName>
</protein>
<dbReference type="NCBIfam" id="TIGR03296">
    <property type="entry name" value="M6dom_TIGR03296"/>
    <property type="match status" value="1"/>
</dbReference>
<dbReference type="GO" id="GO:0008237">
    <property type="term" value="F:metallopeptidase activity"/>
    <property type="evidence" value="ECO:0007669"/>
    <property type="project" value="InterPro"/>
</dbReference>
<sequence length="609" mass="67235">MLKALSRTSLTIALAAGVALAGIQHTEAPVKESSERHLSLASYVGASPELVEKAKESGVDVAKVDPAEKIAKHGAKFQQAGNHHVAYKEASGDVPILVLLAKYKDGDEPLGDMEGQVPAKYYEDLIFGTEYNPYELEQFKQYDGPDVPKDRTMQNVYKESSNGKINLVRKEDTEFVWVEMPKGASYYLDQKGTYAENGNYVFGNVNGDAHTGEFVRDLLQAADEQIDFSEYAENGEVPNIFIIHEGTGAEFSRDPAQFWSHKWNILSALYYGKYYETGITADAYERLTQSEWVNKTIVEDMTYDGVIVNNYTIQPGIGGNVAGYDLVTDGYDESLKEGPFPTQTGVYAHEFGHALGLPDFYDTDYTSEGTGNYSIMSGGSWMRYPDAPAYSGNSPTHFDPFSKMFLGWVEPIEVTPEDGVQEITLPSIDQADADNGIVKMEVPGANGTEYFLFENVQQSGFNKGLIRQGEDANGLVAWHVDENIIELYQSAGFRPNNVENSKNKRFQHDQAVTANDGTVVTHYGLSVLQADGKYELEKGVNRGDAGDFFKTGDELTPVSKNVHTGSYYFWKGHGSTPADSGIHVTDIVENEDGSITAKFYYSTNQGKNK</sequence>
<dbReference type="EC" id="3.4.24.-" evidence="3"/>
<dbReference type="SUPFAM" id="SSF55486">
    <property type="entry name" value="Metalloproteases ('zincins'), catalytic domain"/>
    <property type="match status" value="1"/>
</dbReference>
<dbReference type="Pfam" id="PF05547">
    <property type="entry name" value="Peptidase_M6"/>
    <property type="match status" value="1"/>
</dbReference>
<dbReference type="GO" id="GO:0006508">
    <property type="term" value="P:proteolysis"/>
    <property type="evidence" value="ECO:0007669"/>
    <property type="project" value="InterPro"/>
</dbReference>
<gene>
    <name evidence="3" type="primary">ina</name>
    <name evidence="3" type="ORF">NCTC4822_03295</name>
</gene>
<dbReference type="RefSeq" id="WP_115363885.1">
    <property type="nucleotide sequence ID" value="NZ_CP038012.1"/>
</dbReference>
<dbReference type="InterPro" id="IPR024079">
    <property type="entry name" value="MetalloPept_cat_dom_sf"/>
</dbReference>
<organism evidence="3 4">
    <name type="scientific">Sporosarcina pasteurii</name>
    <name type="common">Bacillus pasteurii</name>
    <dbReference type="NCBI Taxonomy" id="1474"/>
    <lineage>
        <taxon>Bacteria</taxon>
        <taxon>Bacillati</taxon>
        <taxon>Bacillota</taxon>
        <taxon>Bacilli</taxon>
        <taxon>Bacillales</taxon>
        <taxon>Caryophanaceae</taxon>
        <taxon>Sporosarcina</taxon>
    </lineage>
</organism>
<evidence type="ECO:0000313" key="4">
    <source>
        <dbReference type="Proteomes" id="UP000254519"/>
    </source>
</evidence>